<dbReference type="InterPro" id="IPR001754">
    <property type="entry name" value="OMPdeCOase_dom"/>
</dbReference>
<dbReference type="GO" id="GO:0044205">
    <property type="term" value="P:'de novo' UMP biosynthetic process"/>
    <property type="evidence" value="ECO:0007669"/>
    <property type="project" value="UniProtKB-UniPathway"/>
</dbReference>
<evidence type="ECO:0000256" key="5">
    <source>
        <dbReference type="ARBA" id="ARBA00022793"/>
    </source>
</evidence>
<dbReference type="NCBIfam" id="TIGR02127">
    <property type="entry name" value="pyrF_sub2"/>
    <property type="match status" value="1"/>
</dbReference>
<keyword evidence="6" id="KW-0665">Pyrimidine biosynthesis</keyword>
<dbReference type="InterPro" id="IPR013785">
    <property type="entry name" value="Aldolase_TIM"/>
</dbReference>
<dbReference type="SMART" id="SM00934">
    <property type="entry name" value="OMPdecase"/>
    <property type="match status" value="1"/>
</dbReference>
<dbReference type="PANTHER" id="PTHR43375">
    <property type="entry name" value="OROTIDINE 5'-PHOSPHATE DECARBOXYLASE"/>
    <property type="match status" value="1"/>
</dbReference>
<dbReference type="PANTHER" id="PTHR43375:SF1">
    <property type="entry name" value="OROTIDINE 5'-PHOSPHATE DECARBOXYLASE"/>
    <property type="match status" value="1"/>
</dbReference>
<reference evidence="11" key="1">
    <citation type="submission" date="2018-05" db="EMBL/GenBank/DDBJ databases">
        <authorList>
            <person name="Lanie J.A."/>
            <person name="Ng W.-L."/>
            <person name="Kazmierczak K.M."/>
            <person name="Andrzejewski T.M."/>
            <person name="Davidsen T.M."/>
            <person name="Wayne K.J."/>
            <person name="Tettelin H."/>
            <person name="Glass J.I."/>
            <person name="Rusch D."/>
            <person name="Podicherti R."/>
            <person name="Tsui H.-C.T."/>
            <person name="Winkler M.E."/>
        </authorList>
    </citation>
    <scope>NUCLEOTIDE SEQUENCE</scope>
</reference>
<comment type="similarity">
    <text evidence="2">Belongs to the OMP decarboxylase family. Type 2 subfamily.</text>
</comment>
<protein>
    <recommendedName>
        <fullName evidence="4">Orotidine 5'-phosphate decarboxylase</fullName>
        <ecNumber evidence="3">4.1.1.23</ecNumber>
    </recommendedName>
    <alternativeName>
        <fullName evidence="8">OMP decarboxylase</fullName>
    </alternativeName>
</protein>
<evidence type="ECO:0000313" key="11">
    <source>
        <dbReference type="EMBL" id="SVA27871.1"/>
    </source>
</evidence>
<dbReference type="AlphaFoldDB" id="A0A381UJG9"/>
<gene>
    <name evidence="11" type="ORF">METZ01_LOCUS80725</name>
</gene>
<evidence type="ECO:0000256" key="9">
    <source>
        <dbReference type="ARBA" id="ARBA00049157"/>
    </source>
</evidence>
<accession>A0A381UJG9</accession>
<dbReference type="GO" id="GO:0004590">
    <property type="term" value="F:orotidine-5'-phosphate decarboxylase activity"/>
    <property type="evidence" value="ECO:0007669"/>
    <property type="project" value="UniProtKB-EC"/>
</dbReference>
<sequence>MTKFADSLQEISISKRSLLSIGLDPDPDKMPISDVFEFCKLIIDHTEVFTAAYKPNMGFFEAFGLEGLKSLEKVIDHIKSNYPDVLIIGDAKRGDIAPTSSKYAYAMFEIWDFDAVTVNAFSGFDSIEPFLKYTDRGVFVWCKSSNPDAYQLQDLVIKGTADRKIFQVIAEYCVSWNNEGNLGLVVGATYPEELKIVRDIVGELPILVPGIGSQSGDLEASVRAGLGRKNHGLLVSSSRGIIYASSDLNNFGPAAANASSILREDINNILEDVGRSFI</sequence>
<dbReference type="CDD" id="cd04725">
    <property type="entry name" value="OMP_decarboxylase_like"/>
    <property type="match status" value="1"/>
</dbReference>
<dbReference type="SUPFAM" id="SSF51366">
    <property type="entry name" value="Ribulose-phoshate binding barrel"/>
    <property type="match status" value="1"/>
</dbReference>
<dbReference type="UniPathway" id="UPA00070">
    <property type="reaction ID" value="UER00120"/>
</dbReference>
<evidence type="ECO:0000259" key="10">
    <source>
        <dbReference type="SMART" id="SM00934"/>
    </source>
</evidence>
<keyword evidence="7" id="KW-0456">Lyase</keyword>
<comment type="pathway">
    <text evidence="1">Pyrimidine metabolism; UMP biosynthesis via de novo pathway; UMP from orotate: step 2/2.</text>
</comment>
<evidence type="ECO:0000256" key="2">
    <source>
        <dbReference type="ARBA" id="ARBA00008847"/>
    </source>
</evidence>
<evidence type="ECO:0000256" key="1">
    <source>
        <dbReference type="ARBA" id="ARBA00004861"/>
    </source>
</evidence>
<dbReference type="Pfam" id="PF00215">
    <property type="entry name" value="OMPdecase"/>
    <property type="match status" value="1"/>
</dbReference>
<name>A0A381UJG9_9ZZZZ</name>
<comment type="catalytic activity">
    <reaction evidence="9">
        <text>orotidine 5'-phosphate + H(+) = UMP + CO2</text>
        <dbReference type="Rhea" id="RHEA:11596"/>
        <dbReference type="ChEBI" id="CHEBI:15378"/>
        <dbReference type="ChEBI" id="CHEBI:16526"/>
        <dbReference type="ChEBI" id="CHEBI:57538"/>
        <dbReference type="ChEBI" id="CHEBI:57865"/>
        <dbReference type="EC" id="4.1.1.23"/>
    </reaction>
</comment>
<proteinExistence type="inferred from homology"/>
<dbReference type="InterPro" id="IPR011995">
    <property type="entry name" value="OMPdecase_type-2"/>
</dbReference>
<dbReference type="GO" id="GO:0006207">
    <property type="term" value="P:'de novo' pyrimidine nucleobase biosynthetic process"/>
    <property type="evidence" value="ECO:0007669"/>
    <property type="project" value="InterPro"/>
</dbReference>
<dbReference type="EC" id="4.1.1.23" evidence="3"/>
<organism evidence="11">
    <name type="scientific">marine metagenome</name>
    <dbReference type="NCBI Taxonomy" id="408172"/>
    <lineage>
        <taxon>unclassified sequences</taxon>
        <taxon>metagenomes</taxon>
        <taxon>ecological metagenomes</taxon>
    </lineage>
</organism>
<dbReference type="EMBL" id="UINC01006498">
    <property type="protein sequence ID" value="SVA27871.1"/>
    <property type="molecule type" value="Genomic_DNA"/>
</dbReference>
<dbReference type="InterPro" id="IPR011060">
    <property type="entry name" value="RibuloseP-bd_barrel"/>
</dbReference>
<evidence type="ECO:0000256" key="7">
    <source>
        <dbReference type="ARBA" id="ARBA00023239"/>
    </source>
</evidence>
<evidence type="ECO:0000256" key="4">
    <source>
        <dbReference type="ARBA" id="ARBA00021923"/>
    </source>
</evidence>
<evidence type="ECO:0000256" key="6">
    <source>
        <dbReference type="ARBA" id="ARBA00022975"/>
    </source>
</evidence>
<keyword evidence="5" id="KW-0210">Decarboxylase</keyword>
<evidence type="ECO:0000256" key="8">
    <source>
        <dbReference type="ARBA" id="ARBA00033428"/>
    </source>
</evidence>
<feature type="domain" description="Orotidine 5'-phosphate decarboxylase" evidence="10">
    <location>
        <begin position="18"/>
        <end position="251"/>
    </location>
</feature>
<evidence type="ECO:0000256" key="3">
    <source>
        <dbReference type="ARBA" id="ARBA00012321"/>
    </source>
</evidence>
<dbReference type="Gene3D" id="3.20.20.70">
    <property type="entry name" value="Aldolase class I"/>
    <property type="match status" value="1"/>
</dbReference>
<dbReference type="HAMAP" id="MF_01215">
    <property type="entry name" value="OMPdecase_type2"/>
    <property type="match status" value="1"/>
</dbReference>